<name>A0ABV3G5E4_9NOCA</name>
<keyword evidence="2" id="KW-1185">Reference proteome</keyword>
<protein>
    <recommendedName>
        <fullName evidence="3">CopG family transcriptional regulator</fullName>
    </recommendedName>
</protein>
<evidence type="ECO:0000313" key="2">
    <source>
        <dbReference type="Proteomes" id="UP001551695"/>
    </source>
</evidence>
<reference evidence="1 2" key="1">
    <citation type="submission" date="2024-06" db="EMBL/GenBank/DDBJ databases">
        <title>The Natural Products Discovery Center: Release of the First 8490 Sequenced Strains for Exploring Actinobacteria Biosynthetic Diversity.</title>
        <authorList>
            <person name="Kalkreuter E."/>
            <person name="Kautsar S.A."/>
            <person name="Yang D."/>
            <person name="Bader C.D."/>
            <person name="Teijaro C.N."/>
            <person name="Fluegel L."/>
            <person name="Davis C.M."/>
            <person name="Simpson J.R."/>
            <person name="Lauterbach L."/>
            <person name="Steele A.D."/>
            <person name="Gui C."/>
            <person name="Meng S."/>
            <person name="Li G."/>
            <person name="Viehrig K."/>
            <person name="Ye F."/>
            <person name="Su P."/>
            <person name="Kiefer A.F."/>
            <person name="Nichols A."/>
            <person name="Cepeda A.J."/>
            <person name="Yan W."/>
            <person name="Fan B."/>
            <person name="Jiang Y."/>
            <person name="Adhikari A."/>
            <person name="Zheng C.-J."/>
            <person name="Schuster L."/>
            <person name="Cowan T.M."/>
            <person name="Smanski M.J."/>
            <person name="Chevrette M.G."/>
            <person name="De Carvalho L.P.S."/>
            <person name="Shen B."/>
        </authorList>
    </citation>
    <scope>NUCLEOTIDE SEQUENCE [LARGE SCALE GENOMIC DNA]</scope>
    <source>
        <strain evidence="1 2">NPDC050403</strain>
    </source>
</reference>
<proteinExistence type="predicted"/>
<dbReference type="EMBL" id="JBFAKC010000029">
    <property type="protein sequence ID" value="MEV0712860.1"/>
    <property type="molecule type" value="Genomic_DNA"/>
</dbReference>
<sequence>MSDEAINDTARQTPGHQVRVPKGMWQAWGRVTARQGLTRTDRVLDTLRADIEAHGGDDDRAALAAGDAELAERRARLSPGRPRRSGR</sequence>
<evidence type="ECO:0000313" key="1">
    <source>
        <dbReference type="EMBL" id="MEV0712860.1"/>
    </source>
</evidence>
<organism evidence="1 2">
    <name type="scientific">Nocardia aurea</name>
    <dbReference type="NCBI Taxonomy" id="2144174"/>
    <lineage>
        <taxon>Bacteria</taxon>
        <taxon>Bacillati</taxon>
        <taxon>Actinomycetota</taxon>
        <taxon>Actinomycetes</taxon>
        <taxon>Mycobacteriales</taxon>
        <taxon>Nocardiaceae</taxon>
        <taxon>Nocardia</taxon>
    </lineage>
</organism>
<gene>
    <name evidence="1" type="ORF">AB0I48_35435</name>
</gene>
<evidence type="ECO:0008006" key="3">
    <source>
        <dbReference type="Google" id="ProtNLM"/>
    </source>
</evidence>
<dbReference type="Proteomes" id="UP001551695">
    <property type="component" value="Unassembled WGS sequence"/>
</dbReference>
<dbReference type="RefSeq" id="WP_357790229.1">
    <property type="nucleotide sequence ID" value="NZ_JBFAKC010000029.1"/>
</dbReference>
<accession>A0ABV3G5E4</accession>
<comment type="caution">
    <text evidence="1">The sequence shown here is derived from an EMBL/GenBank/DDBJ whole genome shotgun (WGS) entry which is preliminary data.</text>
</comment>